<dbReference type="RefSeq" id="XP_012653568.1">
    <property type="nucleotide sequence ID" value="XM_012798114.1"/>
</dbReference>
<evidence type="ECO:0000313" key="1">
    <source>
        <dbReference type="EMBL" id="EWS73900.1"/>
    </source>
</evidence>
<organism evidence="1 2">
    <name type="scientific">Tetrahymena thermophila (strain SB210)</name>
    <dbReference type="NCBI Taxonomy" id="312017"/>
    <lineage>
        <taxon>Eukaryota</taxon>
        <taxon>Sar</taxon>
        <taxon>Alveolata</taxon>
        <taxon>Ciliophora</taxon>
        <taxon>Intramacronucleata</taxon>
        <taxon>Oligohymenophorea</taxon>
        <taxon>Hymenostomatida</taxon>
        <taxon>Tetrahymenina</taxon>
        <taxon>Tetrahymenidae</taxon>
        <taxon>Tetrahymena</taxon>
    </lineage>
</organism>
<dbReference type="Proteomes" id="UP000009168">
    <property type="component" value="Unassembled WGS sequence"/>
</dbReference>
<name>W7X3M0_TETTS</name>
<reference evidence="2" key="1">
    <citation type="journal article" date="2006" name="PLoS Biol.">
        <title>Macronuclear genome sequence of the ciliate Tetrahymena thermophila, a model eukaryote.</title>
        <authorList>
            <person name="Eisen J.A."/>
            <person name="Coyne R.S."/>
            <person name="Wu M."/>
            <person name="Wu D."/>
            <person name="Thiagarajan M."/>
            <person name="Wortman J.R."/>
            <person name="Badger J.H."/>
            <person name="Ren Q."/>
            <person name="Amedeo P."/>
            <person name="Jones K.M."/>
            <person name="Tallon L.J."/>
            <person name="Delcher A.L."/>
            <person name="Salzberg S.L."/>
            <person name="Silva J.C."/>
            <person name="Haas B.J."/>
            <person name="Majoros W.H."/>
            <person name="Farzad M."/>
            <person name="Carlton J.M."/>
            <person name="Smith R.K. Jr."/>
            <person name="Garg J."/>
            <person name="Pearlman R.E."/>
            <person name="Karrer K.M."/>
            <person name="Sun L."/>
            <person name="Manning G."/>
            <person name="Elde N.C."/>
            <person name="Turkewitz A.P."/>
            <person name="Asai D.J."/>
            <person name="Wilkes D.E."/>
            <person name="Wang Y."/>
            <person name="Cai H."/>
            <person name="Collins K."/>
            <person name="Stewart B.A."/>
            <person name="Lee S.R."/>
            <person name="Wilamowska K."/>
            <person name="Weinberg Z."/>
            <person name="Ruzzo W.L."/>
            <person name="Wloga D."/>
            <person name="Gaertig J."/>
            <person name="Frankel J."/>
            <person name="Tsao C.-C."/>
            <person name="Gorovsky M.A."/>
            <person name="Keeling P.J."/>
            <person name="Waller R.F."/>
            <person name="Patron N.J."/>
            <person name="Cherry J.M."/>
            <person name="Stover N.A."/>
            <person name="Krieger C.J."/>
            <person name="del Toro C."/>
            <person name="Ryder H.F."/>
            <person name="Williamson S.C."/>
            <person name="Barbeau R.A."/>
            <person name="Hamilton E.P."/>
            <person name="Orias E."/>
        </authorList>
    </citation>
    <scope>NUCLEOTIDE SEQUENCE [LARGE SCALE GENOMIC DNA]</scope>
    <source>
        <strain evidence="2">SB210</strain>
    </source>
</reference>
<evidence type="ECO:0000313" key="2">
    <source>
        <dbReference type="Proteomes" id="UP000009168"/>
    </source>
</evidence>
<sequence length="480" mass="56781">MGKQLSVSYSIVNLSINLFQNAQIVDTLFFETSSISIYPYFQQLILINDSIFLFFQFKNLTIVKVDFEEIKLEICMQINIFSLPDNYFYDQVRNQIFMLYQQNLQLSQLNLNNTNPIETFLFNFNEGDTTQSFILSDFIILPSTNTIQIYNYIQNQNYQWLFPSDSLIKFVFKLQFKDYDNYSTNWWNVPFDYEERYNNNDSQEQDQKLICIVTQGLNDLNVQIINVGTKQIINSYYVYYSQITNIVGDPFRKLIYMVNNQGNTLVFSYTLNLITNIQNACLKQAIISYDSDFVYSICPNDIIIYNGLSFQQQFPQINHGIQEVQNFINTRYNNYFIIIQKFKFSVIQMDALTDYKLIYETNQSYQKLLNMQIVQNSSLQNYLDLLLCSYESTHRLTIPLQQNQTCYIGIQQQNRPLENIYTNMTLIQSLTNLQNSNSNQKLTLIEIEYQDGQYLQTVNFNQINKGNLDQNYEMTFKCLI</sequence>
<accession>W7X3M0</accession>
<keyword evidence="2" id="KW-1185">Reference proteome</keyword>
<gene>
    <name evidence="1" type="ORF">TTHERM_001047019</name>
</gene>
<dbReference type="KEGG" id="tet:TTHERM_001047019"/>
<proteinExistence type="predicted"/>
<dbReference type="GeneID" id="24441539"/>
<dbReference type="AlphaFoldDB" id="W7X3M0"/>
<dbReference type="EMBL" id="GG662659">
    <property type="protein sequence ID" value="EWS73900.1"/>
    <property type="molecule type" value="Genomic_DNA"/>
</dbReference>
<dbReference type="InParanoid" id="W7X3M0"/>
<protein>
    <submittedName>
        <fullName evidence="1">Uncharacterized protein</fullName>
    </submittedName>
</protein>